<dbReference type="SUPFAM" id="SSF53901">
    <property type="entry name" value="Thiolase-like"/>
    <property type="match status" value="1"/>
</dbReference>
<dbReference type="OrthoDB" id="907249at2759"/>
<dbReference type="EMBL" id="LWDX02044896">
    <property type="protein sequence ID" value="OEL22601.1"/>
    <property type="molecule type" value="Genomic_DNA"/>
</dbReference>
<dbReference type="InterPro" id="IPR000794">
    <property type="entry name" value="Beta-ketoacyl_synthase"/>
</dbReference>
<dbReference type="GO" id="GO:0005739">
    <property type="term" value="C:mitochondrion"/>
    <property type="evidence" value="ECO:0007669"/>
    <property type="project" value="TreeGrafter"/>
</dbReference>
<dbReference type="Gene3D" id="3.40.47.10">
    <property type="match status" value="1"/>
</dbReference>
<accession>A0A1E5VBX1</accession>
<dbReference type="PANTHER" id="PTHR11712:SF329">
    <property type="entry name" value="3-OXOACYL-[ACYL-CARRIER-PROTEIN] SYNTHASE"/>
    <property type="match status" value="1"/>
</dbReference>
<evidence type="ECO:0000256" key="2">
    <source>
        <dbReference type="ARBA" id="ARBA00022679"/>
    </source>
</evidence>
<evidence type="ECO:0000313" key="5">
    <source>
        <dbReference type="Proteomes" id="UP000095767"/>
    </source>
</evidence>
<dbReference type="InterPro" id="IPR014030">
    <property type="entry name" value="Ketoacyl_synth_N"/>
</dbReference>
<name>A0A1E5VBX1_9POAL</name>
<keyword evidence="2" id="KW-0808">Transferase</keyword>
<dbReference type="InterPro" id="IPR016039">
    <property type="entry name" value="Thiolase-like"/>
</dbReference>
<feature type="domain" description="Beta-ketoacyl synthase-like N-terminal" evidence="3">
    <location>
        <begin position="44"/>
        <end position="132"/>
    </location>
</feature>
<protein>
    <recommendedName>
        <fullName evidence="1">beta-ketoacyl-[acyl-carrier-protein] synthase I</fullName>
        <ecNumber evidence="1">2.3.1.41</ecNumber>
    </recommendedName>
</protein>
<keyword evidence="5" id="KW-1185">Reference proteome</keyword>
<organism evidence="4 5">
    <name type="scientific">Dichanthelium oligosanthes</name>
    <dbReference type="NCBI Taxonomy" id="888268"/>
    <lineage>
        <taxon>Eukaryota</taxon>
        <taxon>Viridiplantae</taxon>
        <taxon>Streptophyta</taxon>
        <taxon>Embryophyta</taxon>
        <taxon>Tracheophyta</taxon>
        <taxon>Spermatophyta</taxon>
        <taxon>Magnoliopsida</taxon>
        <taxon>Liliopsida</taxon>
        <taxon>Poales</taxon>
        <taxon>Poaceae</taxon>
        <taxon>PACMAD clade</taxon>
        <taxon>Panicoideae</taxon>
        <taxon>Panicodae</taxon>
        <taxon>Paniceae</taxon>
        <taxon>Dichantheliinae</taxon>
        <taxon>Dichanthelium</taxon>
    </lineage>
</organism>
<dbReference type="PANTHER" id="PTHR11712">
    <property type="entry name" value="POLYKETIDE SYNTHASE-RELATED"/>
    <property type="match status" value="1"/>
</dbReference>
<evidence type="ECO:0000259" key="3">
    <source>
        <dbReference type="Pfam" id="PF00109"/>
    </source>
</evidence>
<dbReference type="AlphaFoldDB" id="A0A1E5VBX1"/>
<dbReference type="GO" id="GO:0006633">
    <property type="term" value="P:fatty acid biosynthetic process"/>
    <property type="evidence" value="ECO:0007669"/>
    <property type="project" value="TreeGrafter"/>
</dbReference>
<reference evidence="4 5" key="1">
    <citation type="submission" date="2016-09" db="EMBL/GenBank/DDBJ databases">
        <title>The draft genome of Dichanthelium oligosanthes: A C3 panicoid grass species.</title>
        <authorList>
            <person name="Studer A.J."/>
            <person name="Schnable J.C."/>
            <person name="Brutnell T.P."/>
        </authorList>
    </citation>
    <scope>NUCLEOTIDE SEQUENCE [LARGE SCALE GENOMIC DNA]</scope>
    <source>
        <strain evidence="5">cv. Kellogg 1175</strain>
        <tissue evidence="4">Leaf</tissue>
    </source>
</reference>
<gene>
    <name evidence="4" type="ORF">BAE44_0016379</name>
</gene>
<dbReference type="Pfam" id="PF00109">
    <property type="entry name" value="ketoacyl-synt"/>
    <property type="match status" value="1"/>
</dbReference>
<proteinExistence type="predicted"/>
<sequence>MQTLVLPDAVAVAAADVPPRTQPLPRRVSVSMARAPRRESDPKTRVVITGMGVVSVFGNDVGTFYDRLLVGESGAGHIDRFDATGFSTCFAAQIRGFSSEGHIDSKSDRRLDDCQRYALVAARKALESAGLALGSRAMDKIDLDAPA</sequence>
<dbReference type="EC" id="2.3.1.41" evidence="1"/>
<evidence type="ECO:0000313" key="4">
    <source>
        <dbReference type="EMBL" id="OEL22601.1"/>
    </source>
</evidence>
<dbReference type="Proteomes" id="UP000095767">
    <property type="component" value="Unassembled WGS sequence"/>
</dbReference>
<dbReference type="STRING" id="888268.A0A1E5VBX1"/>
<evidence type="ECO:0000256" key="1">
    <source>
        <dbReference type="ARBA" id="ARBA00013191"/>
    </source>
</evidence>
<comment type="caution">
    <text evidence="4">The sequence shown here is derived from an EMBL/GenBank/DDBJ whole genome shotgun (WGS) entry which is preliminary data.</text>
</comment>
<dbReference type="GO" id="GO:0004315">
    <property type="term" value="F:3-oxoacyl-[acyl-carrier-protein] synthase activity"/>
    <property type="evidence" value="ECO:0007669"/>
    <property type="project" value="UniProtKB-EC"/>
</dbReference>